<accession>A0AAE1X7Q6</accession>
<reference evidence="2" key="2">
    <citation type="journal article" date="2024" name="Plant">
        <title>Genomic evolution and insights into agronomic trait innovations of Sesamum species.</title>
        <authorList>
            <person name="Miao H."/>
            <person name="Wang L."/>
            <person name="Qu L."/>
            <person name="Liu H."/>
            <person name="Sun Y."/>
            <person name="Le M."/>
            <person name="Wang Q."/>
            <person name="Wei S."/>
            <person name="Zheng Y."/>
            <person name="Lin W."/>
            <person name="Duan Y."/>
            <person name="Cao H."/>
            <person name="Xiong S."/>
            <person name="Wang X."/>
            <person name="Wei L."/>
            <person name="Li C."/>
            <person name="Ma Q."/>
            <person name="Ju M."/>
            <person name="Zhao R."/>
            <person name="Li G."/>
            <person name="Mu C."/>
            <person name="Tian Q."/>
            <person name="Mei H."/>
            <person name="Zhang T."/>
            <person name="Gao T."/>
            <person name="Zhang H."/>
        </authorList>
    </citation>
    <scope>NUCLEOTIDE SEQUENCE</scope>
    <source>
        <strain evidence="2">K16</strain>
    </source>
</reference>
<organism evidence="2 3">
    <name type="scientific">Sesamum angolense</name>
    <dbReference type="NCBI Taxonomy" id="2727404"/>
    <lineage>
        <taxon>Eukaryota</taxon>
        <taxon>Viridiplantae</taxon>
        <taxon>Streptophyta</taxon>
        <taxon>Embryophyta</taxon>
        <taxon>Tracheophyta</taxon>
        <taxon>Spermatophyta</taxon>
        <taxon>Magnoliopsida</taxon>
        <taxon>eudicotyledons</taxon>
        <taxon>Gunneridae</taxon>
        <taxon>Pentapetalae</taxon>
        <taxon>asterids</taxon>
        <taxon>lamiids</taxon>
        <taxon>Lamiales</taxon>
        <taxon>Pedaliaceae</taxon>
        <taxon>Sesamum</taxon>
    </lineage>
</organism>
<reference evidence="2" key="1">
    <citation type="submission" date="2020-06" db="EMBL/GenBank/DDBJ databases">
        <authorList>
            <person name="Li T."/>
            <person name="Hu X."/>
            <person name="Zhang T."/>
            <person name="Song X."/>
            <person name="Zhang H."/>
            <person name="Dai N."/>
            <person name="Sheng W."/>
            <person name="Hou X."/>
            <person name="Wei L."/>
        </authorList>
    </citation>
    <scope>NUCLEOTIDE SEQUENCE</scope>
    <source>
        <strain evidence="2">K16</strain>
        <tissue evidence="2">Leaf</tissue>
    </source>
</reference>
<proteinExistence type="predicted"/>
<feature type="compositionally biased region" description="Basic and acidic residues" evidence="1">
    <location>
        <begin position="139"/>
        <end position="149"/>
    </location>
</feature>
<evidence type="ECO:0000313" key="3">
    <source>
        <dbReference type="Proteomes" id="UP001289374"/>
    </source>
</evidence>
<keyword evidence="3" id="KW-1185">Reference proteome</keyword>
<protein>
    <recommendedName>
        <fullName evidence="4">Reverse transcriptase RNase H-like domain-containing protein</fullName>
    </recommendedName>
</protein>
<dbReference type="Proteomes" id="UP001289374">
    <property type="component" value="Unassembled WGS sequence"/>
</dbReference>
<name>A0AAE1X7Q6_9LAMI</name>
<feature type="compositionally biased region" description="Basic and acidic residues" evidence="1">
    <location>
        <begin position="33"/>
        <end position="64"/>
    </location>
</feature>
<dbReference type="AlphaFoldDB" id="A0AAE1X7Q6"/>
<dbReference type="EMBL" id="JACGWL010000003">
    <property type="protein sequence ID" value="KAK4406392.1"/>
    <property type="molecule type" value="Genomic_DNA"/>
</dbReference>
<feature type="region of interest" description="Disordered" evidence="1">
    <location>
        <begin position="27"/>
        <end position="66"/>
    </location>
</feature>
<feature type="region of interest" description="Disordered" evidence="1">
    <location>
        <begin position="98"/>
        <end position="149"/>
    </location>
</feature>
<evidence type="ECO:0008006" key="4">
    <source>
        <dbReference type="Google" id="ProtNLM"/>
    </source>
</evidence>
<evidence type="ECO:0000313" key="2">
    <source>
        <dbReference type="EMBL" id="KAK4406392.1"/>
    </source>
</evidence>
<dbReference type="PANTHER" id="PTHR48475">
    <property type="entry name" value="RIBONUCLEASE H"/>
    <property type="match status" value="1"/>
</dbReference>
<evidence type="ECO:0000256" key="1">
    <source>
        <dbReference type="SAM" id="MobiDB-lite"/>
    </source>
</evidence>
<gene>
    <name evidence="2" type="ORF">Sango_0645700</name>
</gene>
<comment type="caution">
    <text evidence="2">The sequence shown here is derived from an EMBL/GenBank/DDBJ whole genome shotgun (WGS) entry which is preliminary data.</text>
</comment>
<dbReference type="PANTHER" id="PTHR48475:SF2">
    <property type="entry name" value="RIBONUCLEASE H"/>
    <property type="match status" value="1"/>
</dbReference>
<sequence>METSLSPWPKKPVSKFDALLARSAKYNNMEDAQANKKESCGEKRKHTKEETPTKKPRSHPRDKNPPFLWVNAVYTPPIVPITQALMVVEGRGLLTRPKLWKDGPQQPRGHPPGKGEHLPIRFHRRSSTSTRYDLSPINPRDRIHPKDMSPEILGGRHTLYNAILGRPTLNIFQVIISTYHMKIKLSTIGGVGEVQGDPSSHENAMWRLCAMGKREIKKKGGKQMPIYYVSKVLNGVEGWYTPIEKIALALQTLGKLDTFGRLVKWVVELNEYDISYLLCTTIKAQALADFVSEMAGTPMEDASKVEKWLLHVDGSSTTQGSGTGVVITSSHGED</sequence>